<organism evidence="2 3">
    <name type="scientific">Rasamsonia emersonii (strain ATCC 16479 / CBS 393.64 / IMI 116815)</name>
    <dbReference type="NCBI Taxonomy" id="1408163"/>
    <lineage>
        <taxon>Eukaryota</taxon>
        <taxon>Fungi</taxon>
        <taxon>Dikarya</taxon>
        <taxon>Ascomycota</taxon>
        <taxon>Pezizomycotina</taxon>
        <taxon>Eurotiomycetes</taxon>
        <taxon>Eurotiomycetidae</taxon>
        <taxon>Eurotiales</taxon>
        <taxon>Trichocomaceae</taxon>
        <taxon>Rasamsonia</taxon>
    </lineage>
</organism>
<reference evidence="2 3" key="1">
    <citation type="submission" date="2015-04" db="EMBL/GenBank/DDBJ databases">
        <authorList>
            <person name="Heijne W.H."/>
            <person name="Fedorova N.D."/>
            <person name="Nierman W.C."/>
            <person name="Vollebregt A.W."/>
            <person name="Zhao Z."/>
            <person name="Wu L."/>
            <person name="Kumar M."/>
            <person name="Stam H."/>
            <person name="van den Berg M.A."/>
            <person name="Pel H.J."/>
        </authorList>
    </citation>
    <scope>NUCLEOTIDE SEQUENCE [LARGE SCALE GENOMIC DNA]</scope>
    <source>
        <strain evidence="2 3">CBS 393.64</strain>
    </source>
</reference>
<comment type="caution">
    <text evidence="2">The sequence shown here is derived from an EMBL/GenBank/DDBJ whole genome shotgun (WGS) entry which is preliminary data.</text>
</comment>
<dbReference type="GeneID" id="25321540"/>
<accession>A0A0F4YGP2</accession>
<dbReference type="Proteomes" id="UP000053958">
    <property type="component" value="Unassembled WGS sequence"/>
</dbReference>
<dbReference type="AlphaFoldDB" id="A0A0F4YGP2"/>
<dbReference type="STRING" id="1408163.A0A0F4YGP2"/>
<dbReference type="RefSeq" id="XP_013323400.1">
    <property type="nucleotide sequence ID" value="XM_013467946.1"/>
</dbReference>
<protein>
    <submittedName>
        <fullName evidence="2">Uncharacterized protein</fullName>
    </submittedName>
</protein>
<evidence type="ECO:0000256" key="1">
    <source>
        <dbReference type="SAM" id="MobiDB-lite"/>
    </source>
</evidence>
<keyword evidence="3" id="KW-1185">Reference proteome</keyword>
<dbReference type="EMBL" id="LASV01000734">
    <property type="protein sequence ID" value="KKA16788.1"/>
    <property type="molecule type" value="Genomic_DNA"/>
</dbReference>
<proteinExistence type="predicted"/>
<evidence type="ECO:0000313" key="3">
    <source>
        <dbReference type="Proteomes" id="UP000053958"/>
    </source>
</evidence>
<feature type="region of interest" description="Disordered" evidence="1">
    <location>
        <begin position="110"/>
        <end position="139"/>
    </location>
</feature>
<feature type="compositionally biased region" description="Polar residues" evidence="1">
    <location>
        <begin position="126"/>
        <end position="136"/>
    </location>
</feature>
<name>A0A0F4YGP2_RASE3</name>
<sequence length="246" mass="27410">MDTDDARPPLIPCTSRFLTSLITQLASFENPTTKDGPAHHTGALLSRNQEHERAKNTLSRLPASDLSRVKSLMLTLHCLFPNELLLALDILDRRLVKRFIVREELELASAAGTVEEEEEREASPRGNAQQINSAFSPGQADEEEIYFVRSMFQPSTRGGPPKTYEVRLRSWNCTCPAFALSAFRDLETHVAEAASPSAREEDTASYLLPNDETCWFGGTLTRDPSRSSPPVDIQGKAFILFPLDTF</sequence>
<gene>
    <name evidence="2" type="ORF">T310_9608</name>
</gene>
<evidence type="ECO:0000313" key="2">
    <source>
        <dbReference type="EMBL" id="KKA16788.1"/>
    </source>
</evidence>
<dbReference type="OrthoDB" id="5413281at2759"/>